<gene>
    <name evidence="2" type="ORF">TCM_044599</name>
</gene>
<dbReference type="InterPro" id="IPR025398">
    <property type="entry name" value="DUF4371"/>
</dbReference>
<dbReference type="EMBL" id="CM001888">
    <property type="protein sequence ID" value="EOY19483.1"/>
    <property type="molecule type" value="Genomic_DNA"/>
</dbReference>
<accession>A0A061FRD5</accession>
<name>A0A061FRD5_THECC</name>
<evidence type="ECO:0000259" key="1">
    <source>
        <dbReference type="Pfam" id="PF14291"/>
    </source>
</evidence>
<dbReference type="Pfam" id="PF14291">
    <property type="entry name" value="DUF4371"/>
    <property type="match status" value="1"/>
</dbReference>
<dbReference type="Proteomes" id="UP000026915">
    <property type="component" value="Chromosome 10"/>
</dbReference>
<dbReference type="OMA" id="FIMRENE"/>
<dbReference type="InParanoid" id="A0A061FRD5"/>
<dbReference type="Gramene" id="EOY19483">
    <property type="protein sequence ID" value="EOY19483"/>
    <property type="gene ID" value="TCM_044599"/>
</dbReference>
<dbReference type="AlphaFoldDB" id="A0A061FRD5"/>
<dbReference type="HOGENOM" id="CLU_2241508_0_0_1"/>
<feature type="domain" description="DUF4371" evidence="1">
    <location>
        <begin position="27"/>
        <end position="88"/>
    </location>
</feature>
<reference evidence="2 3" key="1">
    <citation type="journal article" date="2013" name="Genome Biol.">
        <title>The genome sequence of the most widely cultivated cacao type and its use to identify candidate genes regulating pod color.</title>
        <authorList>
            <person name="Motamayor J.C."/>
            <person name="Mockaitis K."/>
            <person name="Schmutz J."/>
            <person name="Haiminen N."/>
            <person name="Iii D.L."/>
            <person name="Cornejo O."/>
            <person name="Findley S.D."/>
            <person name="Zheng P."/>
            <person name="Utro F."/>
            <person name="Royaert S."/>
            <person name="Saski C."/>
            <person name="Jenkins J."/>
            <person name="Podicheti R."/>
            <person name="Zhao M."/>
            <person name="Scheffler B.E."/>
            <person name="Stack J.C."/>
            <person name="Feltus F.A."/>
            <person name="Mustiga G.M."/>
            <person name="Amores F."/>
            <person name="Phillips W."/>
            <person name="Marelli J.P."/>
            <person name="May G.D."/>
            <person name="Shapiro H."/>
            <person name="Ma J."/>
            <person name="Bustamante C.D."/>
            <person name="Schnell R.J."/>
            <person name="Main D."/>
            <person name="Gilbert D."/>
            <person name="Parida L."/>
            <person name="Kuhn D.N."/>
        </authorList>
    </citation>
    <scope>NUCLEOTIDE SEQUENCE [LARGE SCALE GENOMIC DNA]</scope>
    <source>
        <strain evidence="3">cv. Matina 1-6</strain>
    </source>
</reference>
<protein>
    <recommendedName>
        <fullName evidence="1">DUF4371 domain-containing protein</fullName>
    </recommendedName>
</protein>
<organism evidence="2 3">
    <name type="scientific">Theobroma cacao</name>
    <name type="common">Cacao</name>
    <name type="synonym">Cocoa</name>
    <dbReference type="NCBI Taxonomy" id="3641"/>
    <lineage>
        <taxon>Eukaryota</taxon>
        <taxon>Viridiplantae</taxon>
        <taxon>Streptophyta</taxon>
        <taxon>Embryophyta</taxon>
        <taxon>Tracheophyta</taxon>
        <taxon>Spermatophyta</taxon>
        <taxon>Magnoliopsida</taxon>
        <taxon>eudicotyledons</taxon>
        <taxon>Gunneridae</taxon>
        <taxon>Pentapetalae</taxon>
        <taxon>rosids</taxon>
        <taxon>malvids</taxon>
        <taxon>Malvales</taxon>
        <taxon>Malvaceae</taxon>
        <taxon>Byttnerioideae</taxon>
        <taxon>Theobroma</taxon>
    </lineage>
</organism>
<evidence type="ECO:0000313" key="2">
    <source>
        <dbReference type="EMBL" id="EOY19483.1"/>
    </source>
</evidence>
<proteinExistence type="predicted"/>
<sequence>MLNTLWIFYIMYEHEMYQVKNNGCYLTLCNKNDLVTERFLGIAYVLDTSATSLKATIEAMFPKYGLSLSRVCGECFDGANNIRSEFSGLKTFIMRENESAYYIHC</sequence>
<dbReference type="PANTHER" id="PTHR45749:SF37">
    <property type="entry name" value="OS05G0311600 PROTEIN"/>
    <property type="match status" value="1"/>
</dbReference>
<dbReference type="PANTHER" id="PTHR45749">
    <property type="match status" value="1"/>
</dbReference>
<evidence type="ECO:0000313" key="3">
    <source>
        <dbReference type="Proteomes" id="UP000026915"/>
    </source>
</evidence>
<keyword evidence="3" id="KW-1185">Reference proteome</keyword>